<dbReference type="OrthoDB" id="8169987at2"/>
<sequence>MERLDIVNSNHGGNSVAVLLGKGDRTFQASTLHGIGGCSPWGVAVGDFIIEMENLI</sequence>
<gene>
    <name evidence="1" type="ordered locus">midi_00685</name>
</gene>
<dbReference type="HOGENOM" id="CLU_3009309_0_0_5"/>
<reference evidence="1 2" key="1">
    <citation type="journal article" date="2011" name="Mol. Biol. Evol.">
        <title>Phylogenomic evidence for the presence of a flagellum and cbb3 oxidase in the free-living mitochondrial ancestor.</title>
        <authorList>
            <person name="Sassera D."/>
            <person name="Lo N."/>
            <person name="Epis S."/>
            <person name="D'Auria G."/>
            <person name="Montagna M."/>
            <person name="Comandatore F."/>
            <person name="Horner D."/>
            <person name="Pereto J."/>
            <person name="Luciano A.M."/>
            <person name="Franciosi F."/>
            <person name="Ferri E."/>
            <person name="Crotti E."/>
            <person name="Bazzocchi C."/>
            <person name="Daffonchio D."/>
            <person name="Sacchi L."/>
            <person name="Moya A."/>
            <person name="Latorre A."/>
            <person name="Bandi C."/>
        </authorList>
    </citation>
    <scope>NUCLEOTIDE SEQUENCE [LARGE SCALE GENOMIC DNA]</scope>
    <source>
        <strain evidence="1 2">IricVA</strain>
    </source>
</reference>
<dbReference type="EMBL" id="CP002130">
    <property type="protein sequence ID" value="AEI88982.1"/>
    <property type="molecule type" value="Genomic_DNA"/>
</dbReference>
<dbReference type="SUPFAM" id="SSF69318">
    <property type="entry name" value="Integrin alpha N-terminal domain"/>
    <property type="match status" value="1"/>
</dbReference>
<dbReference type="Gene3D" id="2.30.30.100">
    <property type="match status" value="1"/>
</dbReference>
<dbReference type="AlphaFoldDB" id="F7XWD3"/>
<proteinExistence type="predicted"/>
<keyword evidence="2" id="KW-1185">Reference proteome</keyword>
<dbReference type="InterPro" id="IPR028994">
    <property type="entry name" value="Integrin_alpha_N"/>
</dbReference>
<evidence type="ECO:0000313" key="1">
    <source>
        <dbReference type="EMBL" id="AEI88982.1"/>
    </source>
</evidence>
<dbReference type="KEGG" id="mmn:midi_00685"/>
<dbReference type="RefSeq" id="WP_013951188.1">
    <property type="nucleotide sequence ID" value="NC_015722.1"/>
</dbReference>
<name>F7XWD3_MIDMI</name>
<protein>
    <submittedName>
        <fullName evidence="1">Uncharacterized protein</fullName>
    </submittedName>
</protein>
<evidence type="ECO:0000313" key="2">
    <source>
        <dbReference type="Proteomes" id="UP000006639"/>
    </source>
</evidence>
<organism evidence="1 2">
    <name type="scientific">Midichloria mitochondrii (strain IricVA)</name>
    <dbReference type="NCBI Taxonomy" id="696127"/>
    <lineage>
        <taxon>Bacteria</taxon>
        <taxon>Pseudomonadati</taxon>
        <taxon>Pseudomonadota</taxon>
        <taxon>Alphaproteobacteria</taxon>
        <taxon>Rickettsiales</taxon>
        <taxon>Candidatus Midichloriaceae</taxon>
        <taxon>Candidatus Midichloria</taxon>
    </lineage>
</organism>
<accession>F7XWD3</accession>
<dbReference type="Proteomes" id="UP000006639">
    <property type="component" value="Chromosome"/>
</dbReference>